<keyword evidence="1" id="KW-0472">Membrane</keyword>
<keyword evidence="1" id="KW-1133">Transmembrane helix</keyword>
<dbReference type="RefSeq" id="WP_068273906.1">
    <property type="nucleotide sequence ID" value="NZ_LQZG01000002.1"/>
</dbReference>
<dbReference type="EMBL" id="LQZG01000002">
    <property type="protein sequence ID" value="OAB87985.1"/>
    <property type="molecule type" value="Genomic_DNA"/>
</dbReference>
<keyword evidence="3" id="KW-1185">Reference proteome</keyword>
<name>A0A176QE63_9MICO</name>
<proteinExistence type="predicted"/>
<evidence type="ECO:0000313" key="3">
    <source>
        <dbReference type="Proteomes" id="UP000076976"/>
    </source>
</evidence>
<accession>A0A176QE63</accession>
<dbReference type="AlphaFoldDB" id="A0A176QE63"/>
<organism evidence="2 3">
    <name type="scientific">Janibacter melonis</name>
    <dbReference type="NCBI Taxonomy" id="262209"/>
    <lineage>
        <taxon>Bacteria</taxon>
        <taxon>Bacillati</taxon>
        <taxon>Actinomycetota</taxon>
        <taxon>Actinomycetes</taxon>
        <taxon>Micrococcales</taxon>
        <taxon>Intrasporangiaceae</taxon>
        <taxon>Janibacter</taxon>
    </lineage>
</organism>
<feature type="transmembrane region" description="Helical" evidence="1">
    <location>
        <begin position="53"/>
        <end position="70"/>
    </location>
</feature>
<feature type="transmembrane region" description="Helical" evidence="1">
    <location>
        <begin position="179"/>
        <end position="203"/>
    </location>
</feature>
<feature type="transmembrane region" description="Helical" evidence="1">
    <location>
        <begin position="223"/>
        <end position="245"/>
    </location>
</feature>
<evidence type="ECO:0000313" key="2">
    <source>
        <dbReference type="EMBL" id="OAB87985.1"/>
    </source>
</evidence>
<evidence type="ECO:0000256" key="1">
    <source>
        <dbReference type="SAM" id="Phobius"/>
    </source>
</evidence>
<reference evidence="2 3" key="1">
    <citation type="submission" date="2016-01" db="EMBL/GenBank/DDBJ databases">
        <title>Janibacter melonis strain CD11_4 genome sequencing and assembly.</title>
        <authorList>
            <person name="Nair G.R."/>
            <person name="Kaur G."/>
            <person name="Chander A.M."/>
            <person name="Mayilraj S."/>
        </authorList>
    </citation>
    <scope>NUCLEOTIDE SEQUENCE [LARGE SCALE GENOMIC DNA]</scope>
    <source>
        <strain evidence="2 3">CD11-4</strain>
    </source>
</reference>
<feature type="transmembrane region" description="Helical" evidence="1">
    <location>
        <begin position="82"/>
        <end position="102"/>
    </location>
</feature>
<sequence length="246" mass="25531">MSVLAVLLVAVGVTDLLRSALPVRPRRPVVAAAAGVVLVVATSALAGTLGTAAGRWLAVAAALGLLAWVLTTERTLRTGRAYLLPLAVLLISGLVPLLWAGAAPEVGGPFARWLAWAELPWAGDPAHALLVAGLVLVQLSTGNLVVRLVLTSTGAMRPGHDRGQEELRGGRLLGPLERLFVLGLGLAGEVTAAGLVIAAKGLIRWPELRSHADDEGRHDIDKVTEYFLVGSFVSWLVALGALALAS</sequence>
<comment type="caution">
    <text evidence="2">The sequence shown here is derived from an EMBL/GenBank/DDBJ whole genome shotgun (WGS) entry which is preliminary data.</text>
</comment>
<dbReference type="STRING" id="262209.AWH69_08210"/>
<dbReference type="Proteomes" id="UP000076976">
    <property type="component" value="Unassembled WGS sequence"/>
</dbReference>
<feature type="transmembrane region" description="Helical" evidence="1">
    <location>
        <begin position="29"/>
        <end position="46"/>
    </location>
</feature>
<protein>
    <submittedName>
        <fullName evidence="2">Uncharacterized protein</fullName>
    </submittedName>
</protein>
<gene>
    <name evidence="2" type="ORF">AWH69_08210</name>
</gene>
<keyword evidence="1" id="KW-0812">Transmembrane</keyword>